<organism evidence="2 3">
    <name type="scientific">Ophiocordyceps australis</name>
    <dbReference type="NCBI Taxonomy" id="1399860"/>
    <lineage>
        <taxon>Eukaryota</taxon>
        <taxon>Fungi</taxon>
        <taxon>Dikarya</taxon>
        <taxon>Ascomycota</taxon>
        <taxon>Pezizomycotina</taxon>
        <taxon>Sordariomycetes</taxon>
        <taxon>Hypocreomycetidae</taxon>
        <taxon>Hypocreales</taxon>
        <taxon>Ophiocordycipitaceae</taxon>
        <taxon>Ophiocordyceps</taxon>
    </lineage>
</organism>
<accession>A0A2C5Z9I9</accession>
<comment type="caution">
    <text evidence="2">The sequence shown here is derived from an EMBL/GenBank/DDBJ whole genome shotgun (WGS) entry which is preliminary data.</text>
</comment>
<feature type="compositionally biased region" description="Polar residues" evidence="1">
    <location>
        <begin position="215"/>
        <end position="239"/>
    </location>
</feature>
<dbReference type="EMBL" id="NJEU01000321">
    <property type="protein sequence ID" value="PHH76372.1"/>
    <property type="molecule type" value="Genomic_DNA"/>
</dbReference>
<feature type="compositionally biased region" description="Low complexity" evidence="1">
    <location>
        <begin position="64"/>
        <end position="74"/>
    </location>
</feature>
<feature type="region of interest" description="Disordered" evidence="1">
    <location>
        <begin position="360"/>
        <end position="393"/>
    </location>
</feature>
<keyword evidence="3" id="KW-1185">Reference proteome</keyword>
<feature type="compositionally biased region" description="Polar residues" evidence="1">
    <location>
        <begin position="374"/>
        <end position="384"/>
    </location>
</feature>
<evidence type="ECO:0000256" key="1">
    <source>
        <dbReference type="SAM" id="MobiDB-lite"/>
    </source>
</evidence>
<proteinExistence type="predicted"/>
<dbReference type="InterPro" id="IPR036661">
    <property type="entry name" value="Luciferase-like_sf"/>
</dbReference>
<feature type="compositionally biased region" description="Basic and acidic residues" evidence="1">
    <location>
        <begin position="169"/>
        <end position="180"/>
    </location>
</feature>
<feature type="compositionally biased region" description="Acidic residues" evidence="1">
    <location>
        <begin position="124"/>
        <end position="139"/>
    </location>
</feature>
<dbReference type="GO" id="GO:0016705">
    <property type="term" value="F:oxidoreductase activity, acting on paired donors, with incorporation or reduction of molecular oxygen"/>
    <property type="evidence" value="ECO:0007669"/>
    <property type="project" value="InterPro"/>
</dbReference>
<feature type="region of interest" description="Disordered" evidence="1">
    <location>
        <begin position="215"/>
        <end position="306"/>
    </location>
</feature>
<dbReference type="OrthoDB" id="4927739at2759"/>
<dbReference type="SUPFAM" id="SSF51679">
    <property type="entry name" value="Bacterial luciferase-like"/>
    <property type="match status" value="1"/>
</dbReference>
<reference evidence="2 3" key="1">
    <citation type="submission" date="2017-06" db="EMBL/GenBank/DDBJ databases">
        <title>Ant-infecting Ophiocordyceps genomes reveal a high diversity of potential behavioral manipulation genes and a possible major role for enterotoxins.</title>
        <authorList>
            <person name="De Bekker C."/>
            <person name="Evans H.C."/>
            <person name="Brachmann A."/>
            <person name="Hughes D.P."/>
        </authorList>
    </citation>
    <scope>NUCLEOTIDE SEQUENCE [LARGE SCALE GENOMIC DNA]</scope>
    <source>
        <strain evidence="2 3">1348a</strain>
    </source>
</reference>
<feature type="region of interest" description="Disordered" evidence="1">
    <location>
        <begin position="119"/>
        <end position="180"/>
    </location>
</feature>
<evidence type="ECO:0000313" key="3">
    <source>
        <dbReference type="Proteomes" id="UP000224854"/>
    </source>
</evidence>
<feature type="compositionally biased region" description="Basic and acidic residues" evidence="1">
    <location>
        <begin position="242"/>
        <end position="275"/>
    </location>
</feature>
<protein>
    <submittedName>
        <fullName evidence="2">Uncharacterized protein</fullName>
    </submittedName>
</protein>
<dbReference type="AlphaFoldDB" id="A0A2C5Z9I9"/>
<feature type="region of interest" description="Disordered" evidence="1">
    <location>
        <begin position="52"/>
        <end position="85"/>
    </location>
</feature>
<evidence type="ECO:0000313" key="2">
    <source>
        <dbReference type="EMBL" id="PHH76372.1"/>
    </source>
</evidence>
<feature type="region of interest" description="Disordered" evidence="1">
    <location>
        <begin position="1"/>
        <end position="32"/>
    </location>
</feature>
<dbReference type="Proteomes" id="UP000224854">
    <property type="component" value="Unassembled WGS sequence"/>
</dbReference>
<gene>
    <name evidence="2" type="ORF">CDD82_4029</name>
</gene>
<name>A0A2C5Z9I9_9HYPO</name>
<sequence>MTHSVSKRSVQFEASDEMTMPISKRQRQPDQAIEQETVMEHGCVPEQLAGFETVSRDASPDGVASSSSATSMRMSNRDAQGKLKSALRSVGVNECAQEAANHESVKSVRFDEQLNLEYSIAVEREDEDEGCGEEEEDGESWSSCSGEEDDDEERRGQGEGDEGNNGRGESGKDDDNERLGEHLGFASSLIQLQPVAYQPALTQSQLIAYQAMRGTTSPGAQPSITVQAGSQMQPATSVCDQAKLDKSELDKSALDKSELDKSELDGQSPSEKERSSNSSSSSGGGGGASVEPSERYDVSDDEGDPEQWQIEPDVFCLWATGVADGRRCSFADGPAGMEVKGDGPAAMEVKEEEAGDQALGENAAEQAVARIKASSPTGESNTCSPAPAPEQKNGGLLSMMSPDLPAALNDTLAPAYIGGVSRSALLAELSLRHERLERAQSSLHIAHLAQDAIAAQIDRRRASIAQADRTVRAIRCHQLRSDAWARRCAEAYAQAEELLAEVDELRVVGDGLASSLERMAADAGLGVGGDADAIPQRLLRLAEDLGLGPDDLNLDTELPDHEVMLGHGNAHVGLIENDDLESNSMF</sequence>